<comment type="caution">
    <text evidence="1">The sequence shown here is derived from an EMBL/GenBank/DDBJ whole genome shotgun (WGS) entry which is preliminary data.</text>
</comment>
<dbReference type="PATRIC" id="fig|1300345.3.peg.1009"/>
<dbReference type="Pfam" id="PF08813">
    <property type="entry name" value="Phage_tail_3"/>
    <property type="match status" value="1"/>
</dbReference>
<dbReference type="eggNOG" id="COG5492">
    <property type="taxonomic scope" value="Bacteria"/>
</dbReference>
<dbReference type="AlphaFoldDB" id="A0A0A2WJD8"/>
<keyword evidence="2" id="KW-1185">Reference proteome</keyword>
<protein>
    <submittedName>
        <fullName evidence="1">Tail protein 3</fullName>
    </submittedName>
</protein>
<dbReference type="Proteomes" id="UP000030518">
    <property type="component" value="Unassembled WGS sequence"/>
</dbReference>
<dbReference type="InterPro" id="IPR014918">
    <property type="entry name" value="Phage_tail_3"/>
</dbReference>
<name>A0A0A2WJD8_9GAMM</name>
<dbReference type="RefSeq" id="WP_036166877.1">
    <property type="nucleotide sequence ID" value="NZ_JRKJ01000005.1"/>
</dbReference>
<gene>
    <name evidence="1" type="ORF">LF41_2440</name>
</gene>
<sequence>MAVTLPNGSLIAIASGYGSSKTVSAISNANPGVVTSTSHGISDATFVEVTSGWSRLNNKIVRVSGSATNSFNLEGYDTSSTSIYPAGSGTGSVRAVSGWTQISQILASSFSGGEQQFTDYQFLESDAAVRIPTFKSPATVTLTIADDPSLAGFVAALAANNDRAQRAVKITLSNGAILLYNAYVSVATLPSLTVNEVMSTQLTLSLLNEPVRYTS</sequence>
<organism evidence="1 2">
    <name type="scientific">Lysobacter dokdonensis DS-58</name>
    <dbReference type="NCBI Taxonomy" id="1300345"/>
    <lineage>
        <taxon>Bacteria</taxon>
        <taxon>Pseudomonadati</taxon>
        <taxon>Pseudomonadota</taxon>
        <taxon>Gammaproteobacteria</taxon>
        <taxon>Lysobacterales</taxon>
        <taxon>Lysobacteraceae</taxon>
        <taxon>Noviluteimonas</taxon>
    </lineage>
</organism>
<evidence type="ECO:0000313" key="2">
    <source>
        <dbReference type="Proteomes" id="UP000030518"/>
    </source>
</evidence>
<dbReference type="Gene3D" id="4.10.410.40">
    <property type="match status" value="1"/>
</dbReference>
<dbReference type="OrthoDB" id="6538688at2"/>
<proteinExistence type="predicted"/>
<accession>A0A0A2WJD8</accession>
<reference evidence="1 2" key="1">
    <citation type="submission" date="2014-09" db="EMBL/GenBank/DDBJ databases">
        <title>Genome sequences of Lysobacter dokdonensis DS-58.</title>
        <authorList>
            <person name="Kim J.F."/>
            <person name="Kwak M.-J."/>
        </authorList>
    </citation>
    <scope>NUCLEOTIDE SEQUENCE [LARGE SCALE GENOMIC DNA]</scope>
    <source>
        <strain evidence="1 2">DS-58</strain>
    </source>
</reference>
<evidence type="ECO:0000313" key="1">
    <source>
        <dbReference type="EMBL" id="KGQ19933.1"/>
    </source>
</evidence>
<dbReference type="EMBL" id="JRKJ01000005">
    <property type="protein sequence ID" value="KGQ19933.1"/>
    <property type="molecule type" value="Genomic_DNA"/>
</dbReference>
<dbReference type="STRING" id="1300345.LF41_2440"/>